<dbReference type="EMBL" id="FOGB01000014">
    <property type="protein sequence ID" value="SER01084.1"/>
    <property type="molecule type" value="Genomic_DNA"/>
</dbReference>
<comment type="similarity">
    <text evidence="7">Belongs to the methyl-accepting chemotaxis (MCP) protein family.</text>
</comment>
<evidence type="ECO:0000256" key="7">
    <source>
        <dbReference type="ARBA" id="ARBA00029447"/>
    </source>
</evidence>
<evidence type="ECO:0000256" key="4">
    <source>
        <dbReference type="ARBA" id="ARBA00022989"/>
    </source>
</evidence>
<feature type="transmembrane region" description="Helical" evidence="9">
    <location>
        <begin position="35"/>
        <end position="58"/>
    </location>
</feature>
<evidence type="ECO:0000256" key="8">
    <source>
        <dbReference type="PROSITE-ProRule" id="PRU00284"/>
    </source>
</evidence>
<reference evidence="12" key="1">
    <citation type="submission" date="2016-10" db="EMBL/GenBank/DDBJ databases">
        <authorList>
            <person name="Varghese N."/>
            <person name="Submissions S."/>
        </authorList>
    </citation>
    <scope>NUCLEOTIDE SEQUENCE [LARGE SCALE GENOMIC DNA]</scope>
    <source>
        <strain evidence="12">DSM 18887</strain>
    </source>
</reference>
<dbReference type="RefSeq" id="WP_175483584.1">
    <property type="nucleotide sequence ID" value="NZ_AP025284.1"/>
</dbReference>
<evidence type="ECO:0000256" key="2">
    <source>
        <dbReference type="ARBA" id="ARBA00022475"/>
    </source>
</evidence>
<gene>
    <name evidence="11" type="ORF">SAMN03080615_03585</name>
</gene>
<evidence type="ECO:0000256" key="9">
    <source>
        <dbReference type="SAM" id="Phobius"/>
    </source>
</evidence>
<keyword evidence="6 8" id="KW-0807">Transducer</keyword>
<comment type="subcellular location">
    <subcellularLocation>
        <location evidence="1">Cell membrane</location>
        <topology evidence="1">Multi-pass membrane protein</topology>
    </subcellularLocation>
</comment>
<name>A0A1H9KPK4_9GAMM</name>
<dbReference type="Pfam" id="PF00015">
    <property type="entry name" value="MCPsignal"/>
    <property type="match status" value="1"/>
</dbReference>
<sequence length="518" mass="55946">MSKRVLTAAAAILFIGAWCFLAYRINSDTSDNRGIASGFMISSAVWGVLLLLGAAIWLREQRDFHAESGVEGMVGRLVRSDLTQENVRNQPDGGTAADLSQAIERLKHTLTQFSHNSVLLAHSAQGLDGNLNNIDRATGEIVHQLSTSASASEELSAAASEVSENCKRASDNSHEANEVALRGQSIIRQTIGSMHKTTDIVTDSAAVIRSLGERSGEIGQIVDLISNIADQTNLLALNAAIEAARAGDQGRGFAVVSGEVRELAEKTSQATEKIRLTVETMQKELKQATGMMDQGVLIAQHGTESAQQSETALNDILSHITSLVGEVEQIAVASRETTATTEELSRSLHQVAQLMDETAGNVNHNSLIVTKLSESAREMKHLIGQFRLVSKADAEALVQRAHDYAREHGRDKAIAAFNDHEGDFVKGELYVLVQDFNGTMLAHGGNPALVGKNLAEARDASGQPLCPPLVAIAREQEQGWYSYAYLNPHTGKDEPKHTFVRRFGDDCYIACGIYQPQA</sequence>
<dbReference type="Proteomes" id="UP000198749">
    <property type="component" value="Unassembled WGS sequence"/>
</dbReference>
<dbReference type="GO" id="GO:0007165">
    <property type="term" value="P:signal transduction"/>
    <property type="evidence" value="ECO:0007669"/>
    <property type="project" value="UniProtKB-KW"/>
</dbReference>
<dbReference type="SMART" id="SM01049">
    <property type="entry name" value="Cache_2"/>
    <property type="match status" value="1"/>
</dbReference>
<evidence type="ECO:0000256" key="1">
    <source>
        <dbReference type="ARBA" id="ARBA00004651"/>
    </source>
</evidence>
<dbReference type="Pfam" id="PF17200">
    <property type="entry name" value="sCache_2"/>
    <property type="match status" value="1"/>
</dbReference>
<dbReference type="FunFam" id="1.10.287.950:FF:000001">
    <property type="entry name" value="Methyl-accepting chemotaxis sensory transducer"/>
    <property type="match status" value="1"/>
</dbReference>
<evidence type="ECO:0000256" key="6">
    <source>
        <dbReference type="ARBA" id="ARBA00023224"/>
    </source>
</evidence>
<proteinExistence type="inferred from homology"/>
<dbReference type="PANTHER" id="PTHR32089">
    <property type="entry name" value="METHYL-ACCEPTING CHEMOTAXIS PROTEIN MCPB"/>
    <property type="match status" value="1"/>
</dbReference>
<evidence type="ECO:0000256" key="5">
    <source>
        <dbReference type="ARBA" id="ARBA00023136"/>
    </source>
</evidence>
<dbReference type="InterPro" id="IPR033480">
    <property type="entry name" value="sCache_2"/>
</dbReference>
<keyword evidence="2" id="KW-1003">Cell membrane</keyword>
<dbReference type="SMART" id="SM00283">
    <property type="entry name" value="MA"/>
    <property type="match status" value="1"/>
</dbReference>
<dbReference type="Gene3D" id="1.10.287.950">
    <property type="entry name" value="Methyl-accepting chemotaxis protein"/>
    <property type="match status" value="1"/>
</dbReference>
<dbReference type="InterPro" id="IPR004089">
    <property type="entry name" value="MCPsignal_dom"/>
</dbReference>
<evidence type="ECO:0000256" key="3">
    <source>
        <dbReference type="ARBA" id="ARBA00022692"/>
    </source>
</evidence>
<keyword evidence="3 9" id="KW-0812">Transmembrane</keyword>
<dbReference type="AlphaFoldDB" id="A0A1H9KPK4"/>
<feature type="domain" description="Methyl-accepting transducer" evidence="10">
    <location>
        <begin position="116"/>
        <end position="352"/>
    </location>
</feature>
<keyword evidence="12" id="KW-1185">Reference proteome</keyword>
<dbReference type="STRING" id="355243.SAMN03080615_03585"/>
<accession>A0A1H9KPK4</accession>
<dbReference type="CDD" id="cd11386">
    <property type="entry name" value="MCP_signal"/>
    <property type="match status" value="1"/>
</dbReference>
<dbReference type="PANTHER" id="PTHR32089:SF112">
    <property type="entry name" value="LYSOZYME-LIKE PROTEIN-RELATED"/>
    <property type="match status" value="1"/>
</dbReference>
<evidence type="ECO:0000259" key="10">
    <source>
        <dbReference type="PROSITE" id="PS50111"/>
    </source>
</evidence>
<dbReference type="SUPFAM" id="SSF58104">
    <property type="entry name" value="Methyl-accepting chemotaxis protein (MCP) signaling domain"/>
    <property type="match status" value="1"/>
</dbReference>
<dbReference type="GO" id="GO:0005886">
    <property type="term" value="C:plasma membrane"/>
    <property type="evidence" value="ECO:0007669"/>
    <property type="project" value="UniProtKB-SubCell"/>
</dbReference>
<evidence type="ECO:0000313" key="11">
    <source>
        <dbReference type="EMBL" id="SER01084.1"/>
    </source>
</evidence>
<protein>
    <submittedName>
        <fullName evidence="11">Methyl-accepting chemotaxis protein</fullName>
    </submittedName>
</protein>
<keyword evidence="4 9" id="KW-1133">Transmembrane helix</keyword>
<dbReference type="GO" id="GO:0006935">
    <property type="term" value="P:chemotaxis"/>
    <property type="evidence" value="ECO:0007669"/>
    <property type="project" value="UniProtKB-ARBA"/>
</dbReference>
<keyword evidence="5 9" id="KW-0472">Membrane</keyword>
<evidence type="ECO:0000313" key="12">
    <source>
        <dbReference type="Proteomes" id="UP000198749"/>
    </source>
</evidence>
<organism evidence="11 12">
    <name type="scientific">Amphritea atlantica</name>
    <dbReference type="NCBI Taxonomy" id="355243"/>
    <lineage>
        <taxon>Bacteria</taxon>
        <taxon>Pseudomonadati</taxon>
        <taxon>Pseudomonadota</taxon>
        <taxon>Gammaproteobacteria</taxon>
        <taxon>Oceanospirillales</taxon>
        <taxon>Oceanospirillaceae</taxon>
        <taxon>Amphritea</taxon>
    </lineage>
</organism>
<dbReference type="PROSITE" id="PS50111">
    <property type="entry name" value="CHEMOTAXIS_TRANSDUC_2"/>
    <property type="match status" value="1"/>
</dbReference>